<proteinExistence type="predicted"/>
<organism evidence="2 3">
    <name type="scientific">Candidatus Methanoperedens nitratireducens</name>
    <dbReference type="NCBI Taxonomy" id="1392998"/>
    <lineage>
        <taxon>Archaea</taxon>
        <taxon>Methanobacteriati</taxon>
        <taxon>Methanobacteriota</taxon>
        <taxon>Stenosarchaea group</taxon>
        <taxon>Methanomicrobia</taxon>
        <taxon>Methanosarcinales</taxon>
        <taxon>ANME-2 cluster</taxon>
        <taxon>Candidatus Methanoperedentaceae</taxon>
        <taxon>Candidatus Methanoperedens</taxon>
    </lineage>
</organism>
<feature type="transmembrane region" description="Helical" evidence="1">
    <location>
        <begin position="20"/>
        <end position="41"/>
    </location>
</feature>
<evidence type="ECO:0000313" key="3">
    <source>
        <dbReference type="Proteomes" id="UP000027153"/>
    </source>
</evidence>
<keyword evidence="1" id="KW-0472">Membrane</keyword>
<dbReference type="RefSeq" id="WP_048089571.1">
    <property type="nucleotide sequence ID" value="NZ_JMIY01000002.1"/>
</dbReference>
<accession>A0A062VBG0</accession>
<evidence type="ECO:0000256" key="1">
    <source>
        <dbReference type="SAM" id="Phobius"/>
    </source>
</evidence>
<dbReference type="EMBL" id="JMIY01000002">
    <property type="protein sequence ID" value="KCZ72650.1"/>
    <property type="molecule type" value="Genomic_DNA"/>
</dbReference>
<evidence type="ECO:0000313" key="2">
    <source>
        <dbReference type="EMBL" id="KCZ72650.1"/>
    </source>
</evidence>
<sequence length="170" mass="18542">MALRSLIRDENAVNIVTGHILNLIVLMIITGGIAGAFYLYVDSSSEQAARISYTDLGSQIARDITNMYITSAQSQNINITIRRDIPLTLGGKGYRIMLNNATETDVAFVGIREAGLSGYEIITKLNSIDFNSNINISSSSRIVYSGSGEISIGMVKNSTENGTEVWLWIK</sequence>
<reference evidence="2 3" key="1">
    <citation type="journal article" date="2013" name="Nature">
        <title>Anaerobic oxidation of methane coupled to nitrate reduction in a novel archaeal lineage.</title>
        <authorList>
            <person name="Haroon M.F."/>
            <person name="Hu S."/>
            <person name="Shi Y."/>
            <person name="Imelfort M."/>
            <person name="Keller J."/>
            <person name="Hugenholtz P."/>
            <person name="Yuan Z."/>
            <person name="Tyson G.W."/>
        </authorList>
    </citation>
    <scope>NUCLEOTIDE SEQUENCE [LARGE SCALE GENOMIC DNA]</scope>
    <source>
        <strain evidence="2 3">ANME-2d</strain>
    </source>
</reference>
<name>A0A062VBG0_9EURY</name>
<comment type="caution">
    <text evidence="2">The sequence shown here is derived from an EMBL/GenBank/DDBJ whole genome shotgun (WGS) entry which is preliminary data.</text>
</comment>
<keyword evidence="1" id="KW-0812">Transmembrane</keyword>
<keyword evidence="3" id="KW-1185">Reference proteome</keyword>
<dbReference type="AlphaFoldDB" id="A0A062VBG0"/>
<dbReference type="InterPro" id="IPR055690">
    <property type="entry name" value="DUF7266"/>
</dbReference>
<keyword evidence="1" id="KW-1133">Transmembrane helix</keyword>
<protein>
    <submittedName>
        <fullName evidence="2">Uncharacterized protein</fullName>
    </submittedName>
</protein>
<gene>
    <name evidence="2" type="ORF">ANME2D_01081</name>
</gene>
<dbReference type="Proteomes" id="UP000027153">
    <property type="component" value="Unassembled WGS sequence"/>
</dbReference>
<dbReference type="Pfam" id="PF23928">
    <property type="entry name" value="DUF7266"/>
    <property type="match status" value="1"/>
</dbReference>